<evidence type="ECO:0000313" key="2">
    <source>
        <dbReference type="Proteomes" id="UP001314229"/>
    </source>
</evidence>
<dbReference type="Proteomes" id="UP001314229">
    <property type="component" value="Unassembled WGS sequence"/>
</dbReference>
<reference evidence="1 2" key="1">
    <citation type="submission" date="2024-01" db="EMBL/GenBank/DDBJ databases">
        <authorList>
            <person name="Alioto T."/>
            <person name="Alioto T."/>
            <person name="Gomez Garrido J."/>
        </authorList>
    </citation>
    <scope>NUCLEOTIDE SEQUENCE [LARGE SCALE GENOMIC DNA]</scope>
</reference>
<comment type="caution">
    <text evidence="1">The sequence shown here is derived from an EMBL/GenBank/DDBJ whole genome shotgun (WGS) entry which is preliminary data.</text>
</comment>
<evidence type="ECO:0008006" key="3">
    <source>
        <dbReference type="Google" id="ProtNLM"/>
    </source>
</evidence>
<evidence type="ECO:0000313" key="1">
    <source>
        <dbReference type="EMBL" id="CAK6975868.1"/>
    </source>
</evidence>
<dbReference type="AlphaFoldDB" id="A0AAV1PWM4"/>
<dbReference type="EMBL" id="CAWUFR010000321">
    <property type="protein sequence ID" value="CAK6975868.1"/>
    <property type="molecule type" value="Genomic_DNA"/>
</dbReference>
<gene>
    <name evidence="1" type="ORF">FSCOSCO3_A015055</name>
</gene>
<accession>A0AAV1PWM4</accession>
<sequence>MVSGVRSVQYRILWFPVTVDHRPVTAAAAAAAAVAFSHGRVRRKSLRCSYSPLAYGDAAVSAPTLHFCNFIAIFSADRSLQPLLQPL</sequence>
<keyword evidence="2" id="KW-1185">Reference proteome</keyword>
<proteinExistence type="predicted"/>
<organism evidence="1 2">
    <name type="scientific">Scomber scombrus</name>
    <name type="common">Atlantic mackerel</name>
    <name type="synonym">Scomber vernalis</name>
    <dbReference type="NCBI Taxonomy" id="13677"/>
    <lineage>
        <taxon>Eukaryota</taxon>
        <taxon>Metazoa</taxon>
        <taxon>Chordata</taxon>
        <taxon>Craniata</taxon>
        <taxon>Vertebrata</taxon>
        <taxon>Euteleostomi</taxon>
        <taxon>Actinopterygii</taxon>
        <taxon>Neopterygii</taxon>
        <taxon>Teleostei</taxon>
        <taxon>Neoteleostei</taxon>
        <taxon>Acanthomorphata</taxon>
        <taxon>Pelagiaria</taxon>
        <taxon>Scombriformes</taxon>
        <taxon>Scombridae</taxon>
        <taxon>Scomber</taxon>
    </lineage>
</organism>
<protein>
    <recommendedName>
        <fullName evidence="3">Secreted protein</fullName>
    </recommendedName>
</protein>
<name>A0AAV1PWM4_SCOSC</name>